<organism evidence="5 6">
    <name type="scientific">Prunus dulcis</name>
    <name type="common">Almond</name>
    <name type="synonym">Amygdalus dulcis</name>
    <dbReference type="NCBI Taxonomy" id="3755"/>
    <lineage>
        <taxon>Eukaryota</taxon>
        <taxon>Viridiplantae</taxon>
        <taxon>Streptophyta</taxon>
        <taxon>Embryophyta</taxon>
        <taxon>Tracheophyta</taxon>
        <taxon>Spermatophyta</taxon>
        <taxon>Magnoliopsida</taxon>
        <taxon>eudicotyledons</taxon>
        <taxon>Gunneridae</taxon>
        <taxon>Pentapetalae</taxon>
        <taxon>rosids</taxon>
        <taxon>fabids</taxon>
        <taxon>Rosales</taxon>
        <taxon>Rosaceae</taxon>
        <taxon>Amygdaloideae</taxon>
        <taxon>Amygdaleae</taxon>
        <taxon>Prunus</taxon>
    </lineage>
</organism>
<dbReference type="PANTHER" id="PTHR48097">
    <property type="entry name" value="L-THREONINE ALDOLASE-RELATED"/>
    <property type="match status" value="1"/>
</dbReference>
<proteinExistence type="inferred from homology"/>
<dbReference type="EMBL" id="JAJFAZ020000004">
    <property type="protein sequence ID" value="KAI5334795.1"/>
    <property type="molecule type" value="Genomic_DNA"/>
</dbReference>
<dbReference type="AlphaFoldDB" id="A0AAD4Z6L6"/>
<dbReference type="Proteomes" id="UP001054821">
    <property type="component" value="Chromosome 4"/>
</dbReference>
<sequence length="76" mass="8448">MSLVSGIIAKCSCGGRCLTAEYTDRVEEIAKEHGLKLHINGARIFNSSVVSQLCVPVDRLVQVADLVLVWFYNWHS</sequence>
<feature type="domain" description="Aromatic amino acid beta-eliminating lyase/threonine aldolase" evidence="4">
    <location>
        <begin position="4"/>
        <end position="68"/>
    </location>
</feature>
<evidence type="ECO:0000256" key="1">
    <source>
        <dbReference type="ARBA" id="ARBA00001933"/>
    </source>
</evidence>
<dbReference type="InterPro" id="IPR015421">
    <property type="entry name" value="PyrdxlP-dep_Trfase_major"/>
</dbReference>
<evidence type="ECO:0000256" key="2">
    <source>
        <dbReference type="ARBA" id="ARBA00006966"/>
    </source>
</evidence>
<keyword evidence="6" id="KW-1185">Reference proteome</keyword>
<accession>A0AAD4Z6L6</accession>
<keyword evidence="3" id="KW-0663">Pyridoxal phosphate</keyword>
<reference evidence="5 6" key="1">
    <citation type="journal article" date="2022" name="G3 (Bethesda)">
        <title>Whole-genome sequence and methylome profiling of the almond [Prunus dulcis (Mill.) D.A. Webb] cultivar 'Nonpareil'.</title>
        <authorList>
            <person name="D'Amico-Willman K.M."/>
            <person name="Ouma W.Z."/>
            <person name="Meulia T."/>
            <person name="Sideli G.M."/>
            <person name="Gradziel T.M."/>
            <person name="Fresnedo-Ramirez J."/>
        </authorList>
    </citation>
    <scope>NUCLEOTIDE SEQUENCE [LARGE SCALE GENOMIC DNA]</scope>
    <source>
        <strain evidence="5">Clone GOH B32 T37-40</strain>
    </source>
</reference>
<dbReference type="SUPFAM" id="SSF53383">
    <property type="entry name" value="PLP-dependent transferases"/>
    <property type="match status" value="1"/>
</dbReference>
<dbReference type="GO" id="GO:0008732">
    <property type="term" value="F:L-allo-threonine aldolase activity"/>
    <property type="evidence" value="ECO:0007669"/>
    <property type="project" value="TreeGrafter"/>
</dbReference>
<evidence type="ECO:0000313" key="6">
    <source>
        <dbReference type="Proteomes" id="UP001054821"/>
    </source>
</evidence>
<comment type="cofactor">
    <cofactor evidence="1">
        <name>pyridoxal 5'-phosphate</name>
        <dbReference type="ChEBI" id="CHEBI:597326"/>
    </cofactor>
</comment>
<dbReference type="GO" id="GO:0006567">
    <property type="term" value="P:L-threonine catabolic process"/>
    <property type="evidence" value="ECO:0007669"/>
    <property type="project" value="TreeGrafter"/>
</dbReference>
<dbReference type="GO" id="GO:0005829">
    <property type="term" value="C:cytosol"/>
    <property type="evidence" value="ECO:0007669"/>
    <property type="project" value="TreeGrafter"/>
</dbReference>
<evidence type="ECO:0000256" key="3">
    <source>
        <dbReference type="ARBA" id="ARBA00022898"/>
    </source>
</evidence>
<dbReference type="Gene3D" id="3.40.640.10">
    <property type="entry name" value="Type I PLP-dependent aspartate aminotransferase-like (Major domain)"/>
    <property type="match status" value="1"/>
</dbReference>
<evidence type="ECO:0000313" key="5">
    <source>
        <dbReference type="EMBL" id="KAI5334795.1"/>
    </source>
</evidence>
<dbReference type="InterPro" id="IPR015424">
    <property type="entry name" value="PyrdxlP-dep_Trfase"/>
</dbReference>
<dbReference type="PANTHER" id="PTHR48097:SF9">
    <property type="entry name" value="L-THREONINE ALDOLASE"/>
    <property type="match status" value="1"/>
</dbReference>
<evidence type="ECO:0000259" key="4">
    <source>
        <dbReference type="Pfam" id="PF01212"/>
    </source>
</evidence>
<dbReference type="Pfam" id="PF01212">
    <property type="entry name" value="Beta_elim_lyase"/>
    <property type="match status" value="1"/>
</dbReference>
<comment type="similarity">
    <text evidence="2">Belongs to the threonine aldolase family.</text>
</comment>
<name>A0AAD4Z6L6_PRUDU</name>
<protein>
    <recommendedName>
        <fullName evidence="4">Aromatic amino acid beta-eliminating lyase/threonine aldolase domain-containing protein</fullName>
    </recommendedName>
</protein>
<comment type="caution">
    <text evidence="5">The sequence shown here is derived from an EMBL/GenBank/DDBJ whole genome shotgun (WGS) entry which is preliminary data.</text>
</comment>
<gene>
    <name evidence="5" type="ORF">L3X38_024928</name>
</gene>
<dbReference type="GO" id="GO:0006545">
    <property type="term" value="P:glycine biosynthetic process"/>
    <property type="evidence" value="ECO:0007669"/>
    <property type="project" value="TreeGrafter"/>
</dbReference>
<dbReference type="InterPro" id="IPR001597">
    <property type="entry name" value="ArAA_b-elim_lyase/Thr_aldolase"/>
</dbReference>